<protein>
    <submittedName>
        <fullName evidence="1">Uncharacterized protein</fullName>
    </submittedName>
</protein>
<sequence length="81" mass="8303">MIFSPIVTGLKIDTVPFSSEVYSTITTESAPSGIGAPVAISTASPVETMNFASDPAEIFPRSLSFTGSVSLLAYVSSALTA</sequence>
<dbReference type="EMBL" id="VSSQ01044014">
    <property type="protein sequence ID" value="MPM97796.1"/>
    <property type="molecule type" value="Genomic_DNA"/>
</dbReference>
<organism evidence="1">
    <name type="scientific">bioreactor metagenome</name>
    <dbReference type="NCBI Taxonomy" id="1076179"/>
    <lineage>
        <taxon>unclassified sequences</taxon>
        <taxon>metagenomes</taxon>
        <taxon>ecological metagenomes</taxon>
    </lineage>
</organism>
<evidence type="ECO:0000313" key="1">
    <source>
        <dbReference type="EMBL" id="MPM97796.1"/>
    </source>
</evidence>
<gene>
    <name evidence="1" type="ORF">SDC9_144975</name>
</gene>
<proteinExistence type="predicted"/>
<name>A0A645E863_9ZZZZ</name>
<comment type="caution">
    <text evidence="1">The sequence shown here is derived from an EMBL/GenBank/DDBJ whole genome shotgun (WGS) entry which is preliminary data.</text>
</comment>
<accession>A0A645E863</accession>
<reference evidence="1" key="1">
    <citation type="submission" date="2019-08" db="EMBL/GenBank/DDBJ databases">
        <authorList>
            <person name="Kucharzyk K."/>
            <person name="Murdoch R.W."/>
            <person name="Higgins S."/>
            <person name="Loffler F."/>
        </authorList>
    </citation>
    <scope>NUCLEOTIDE SEQUENCE</scope>
</reference>
<dbReference type="AlphaFoldDB" id="A0A645E863"/>